<keyword evidence="14" id="KW-1185">Reference proteome</keyword>
<feature type="transmembrane region" description="Helical" evidence="12">
    <location>
        <begin position="182"/>
        <end position="202"/>
    </location>
</feature>
<reference evidence="14" key="1">
    <citation type="submission" date="2017-11" db="EMBL/GenBank/DDBJ databases">
        <title>The draft genome sequence of Chromatocurvus sp. F02.</title>
        <authorList>
            <person name="Du Z.-J."/>
            <person name="Chang Y.-Q."/>
        </authorList>
    </citation>
    <scope>NUCLEOTIDE SEQUENCE [LARGE SCALE GENOMIC DNA]</scope>
    <source>
        <strain evidence="14">F02</strain>
    </source>
</reference>
<keyword evidence="8" id="KW-0406">Ion transport</keyword>
<accession>A0A2N5XZ26</accession>
<feature type="transmembrane region" description="Helical" evidence="12">
    <location>
        <begin position="449"/>
        <end position="472"/>
    </location>
</feature>
<dbReference type="Proteomes" id="UP000234845">
    <property type="component" value="Unassembled WGS sequence"/>
</dbReference>
<feature type="transmembrane region" description="Helical" evidence="12">
    <location>
        <begin position="513"/>
        <end position="531"/>
    </location>
</feature>
<feature type="transmembrane region" description="Helical" evidence="12">
    <location>
        <begin position="272"/>
        <end position="293"/>
    </location>
</feature>
<dbReference type="AlphaFoldDB" id="A0A2N5XZ26"/>
<comment type="similarity">
    <text evidence="2 11">Belongs to the sodium:solute symporter (SSF) (TC 2.A.21) family.</text>
</comment>
<evidence type="ECO:0000256" key="1">
    <source>
        <dbReference type="ARBA" id="ARBA00004651"/>
    </source>
</evidence>
<dbReference type="RefSeq" id="WP_101522410.1">
    <property type="nucleotide sequence ID" value="NZ_PKLZ01000013.1"/>
</dbReference>
<evidence type="ECO:0000256" key="10">
    <source>
        <dbReference type="ARBA" id="ARBA00023201"/>
    </source>
</evidence>
<evidence type="ECO:0000256" key="4">
    <source>
        <dbReference type="ARBA" id="ARBA00022475"/>
    </source>
</evidence>
<dbReference type="InterPro" id="IPR051163">
    <property type="entry name" value="Sodium:Solute_Symporter_SSF"/>
</dbReference>
<proteinExistence type="inferred from homology"/>
<comment type="subcellular location">
    <subcellularLocation>
        <location evidence="1">Cell membrane</location>
        <topology evidence="1">Multi-pass membrane protein</topology>
    </subcellularLocation>
</comment>
<keyword evidence="10" id="KW-0739">Sodium transport</keyword>
<dbReference type="PROSITE" id="PS50283">
    <property type="entry name" value="NA_SOLUT_SYMP_3"/>
    <property type="match status" value="1"/>
</dbReference>
<evidence type="ECO:0000256" key="8">
    <source>
        <dbReference type="ARBA" id="ARBA00023065"/>
    </source>
</evidence>
<dbReference type="PANTHER" id="PTHR42985">
    <property type="entry name" value="SODIUM-COUPLED MONOCARBOXYLATE TRANSPORTER"/>
    <property type="match status" value="1"/>
</dbReference>
<feature type="transmembrane region" description="Helical" evidence="12">
    <location>
        <begin position="398"/>
        <end position="419"/>
    </location>
</feature>
<evidence type="ECO:0000256" key="7">
    <source>
        <dbReference type="ARBA" id="ARBA00023053"/>
    </source>
</evidence>
<feature type="transmembrane region" description="Helical" evidence="12">
    <location>
        <begin position="426"/>
        <end position="443"/>
    </location>
</feature>
<gene>
    <name evidence="13" type="ORF">CWI75_15340</name>
</gene>
<name>A0A2N5XZ26_9GAMM</name>
<dbReference type="Gene3D" id="1.20.1730.10">
    <property type="entry name" value="Sodium/glucose cotransporter"/>
    <property type="match status" value="1"/>
</dbReference>
<dbReference type="OrthoDB" id="9803348at2"/>
<organism evidence="13 14">
    <name type="scientific">Kineobactrum sediminis</name>
    <dbReference type="NCBI Taxonomy" id="1905677"/>
    <lineage>
        <taxon>Bacteria</taxon>
        <taxon>Pseudomonadati</taxon>
        <taxon>Pseudomonadota</taxon>
        <taxon>Gammaproteobacteria</taxon>
        <taxon>Cellvibrionales</taxon>
        <taxon>Halieaceae</taxon>
        <taxon>Kineobactrum</taxon>
    </lineage>
</organism>
<keyword evidence="5 12" id="KW-0812">Transmembrane</keyword>
<keyword evidence="3" id="KW-0813">Transport</keyword>
<feature type="transmembrane region" description="Helical" evidence="12">
    <location>
        <begin position="74"/>
        <end position="99"/>
    </location>
</feature>
<evidence type="ECO:0000256" key="12">
    <source>
        <dbReference type="SAM" id="Phobius"/>
    </source>
</evidence>
<dbReference type="GO" id="GO:0015293">
    <property type="term" value="F:symporter activity"/>
    <property type="evidence" value="ECO:0007669"/>
    <property type="project" value="TreeGrafter"/>
</dbReference>
<evidence type="ECO:0000256" key="5">
    <source>
        <dbReference type="ARBA" id="ARBA00022692"/>
    </source>
</evidence>
<feature type="transmembrane region" description="Helical" evidence="12">
    <location>
        <begin position="6"/>
        <end position="24"/>
    </location>
</feature>
<dbReference type="GO" id="GO:0005886">
    <property type="term" value="C:plasma membrane"/>
    <property type="evidence" value="ECO:0007669"/>
    <property type="project" value="UniProtKB-SubCell"/>
</dbReference>
<protein>
    <submittedName>
        <fullName evidence="13">Sodium transporter</fullName>
    </submittedName>
</protein>
<dbReference type="Pfam" id="PF00474">
    <property type="entry name" value="SSF"/>
    <property type="match status" value="1"/>
</dbReference>
<feature type="transmembrane region" description="Helical" evidence="12">
    <location>
        <begin position="147"/>
        <end position="170"/>
    </location>
</feature>
<feature type="transmembrane region" description="Helical" evidence="12">
    <location>
        <begin position="45"/>
        <end position="68"/>
    </location>
</feature>
<evidence type="ECO:0000313" key="14">
    <source>
        <dbReference type="Proteomes" id="UP000234845"/>
    </source>
</evidence>
<keyword evidence="4" id="KW-1003">Cell membrane</keyword>
<dbReference type="EMBL" id="PKLZ01000013">
    <property type="protein sequence ID" value="PLW81404.1"/>
    <property type="molecule type" value="Genomic_DNA"/>
</dbReference>
<dbReference type="InterPro" id="IPR038377">
    <property type="entry name" value="Na/Glc_symporter_sf"/>
</dbReference>
<dbReference type="NCBIfam" id="TIGR00813">
    <property type="entry name" value="sss"/>
    <property type="match status" value="1"/>
</dbReference>
<comment type="caution">
    <text evidence="13">The sequence shown here is derived from an EMBL/GenBank/DDBJ whole genome shotgun (WGS) entry which is preliminary data.</text>
</comment>
<keyword evidence="6 12" id="KW-1133">Transmembrane helix</keyword>
<sequence length="534" mass="58044">MAQLAGIDWVILVGYVFVTLAIGVKFSGRIHTAEDYFLGDRSIPWWALGLSVLATYVGAMTFLGAPAWAYDEGLAILLIHINYPIAIFFVCVVFIPFFYDSGSASIYDYLEKRFGGQTRLLMASVFLFGNLIYSGIMLYTTSLLLSYIAPISVPVAILLVALFALSYTLLGGLNAVVWTDVVQSFVLLLGALSVLFFLLLGFEGNMGSLYGDLQSAGTLDIMKTSLDPEVTATLWTGIVAMSIYHVVVYGVNQMMVQRTLAAKTIGDAKKAFAFMGYAAFFVFLLMFAIGILLGDHYAGQAFDNKNTIILTYIDELAVPGLLGLIAAAVLASAMSSLDSSLNSMATVSTLDFYQRFSKKPCSPEKALVVTRLFTVFWGMAVLVPAFTVLGWGGSVLELLSKIGSFFVGAKLSCYGLGFFSRNANERGILVGVAASFTVLWWVASYTQVAWPWYAVIGGLVSLIVGWLASLALEGRRHEWHPYSVPGRRRMFAERGLPTHESGWSLMPGSVDRALLGLPLFFVVSLGALLVLTTL</sequence>
<feature type="transmembrane region" description="Helical" evidence="12">
    <location>
        <begin position="232"/>
        <end position="251"/>
    </location>
</feature>
<evidence type="ECO:0000256" key="11">
    <source>
        <dbReference type="RuleBase" id="RU362091"/>
    </source>
</evidence>
<dbReference type="PANTHER" id="PTHR42985:SF47">
    <property type="entry name" value="INTEGRAL MEMBRANE TRANSPORT PROTEIN"/>
    <property type="match status" value="1"/>
</dbReference>
<evidence type="ECO:0000256" key="2">
    <source>
        <dbReference type="ARBA" id="ARBA00006434"/>
    </source>
</evidence>
<evidence type="ECO:0000256" key="9">
    <source>
        <dbReference type="ARBA" id="ARBA00023136"/>
    </source>
</evidence>
<feature type="transmembrane region" description="Helical" evidence="12">
    <location>
        <begin position="316"/>
        <end position="334"/>
    </location>
</feature>
<keyword evidence="7" id="KW-0915">Sodium</keyword>
<keyword evidence="9 12" id="KW-0472">Membrane</keyword>
<evidence type="ECO:0000313" key="13">
    <source>
        <dbReference type="EMBL" id="PLW81404.1"/>
    </source>
</evidence>
<dbReference type="InterPro" id="IPR001734">
    <property type="entry name" value="Na/solute_symporter"/>
</dbReference>
<evidence type="ECO:0000256" key="6">
    <source>
        <dbReference type="ARBA" id="ARBA00022989"/>
    </source>
</evidence>
<feature type="transmembrane region" description="Helical" evidence="12">
    <location>
        <begin position="368"/>
        <end position="392"/>
    </location>
</feature>
<dbReference type="GO" id="GO:0006814">
    <property type="term" value="P:sodium ion transport"/>
    <property type="evidence" value="ECO:0007669"/>
    <property type="project" value="UniProtKB-KW"/>
</dbReference>
<evidence type="ECO:0000256" key="3">
    <source>
        <dbReference type="ARBA" id="ARBA00022448"/>
    </source>
</evidence>
<feature type="transmembrane region" description="Helical" evidence="12">
    <location>
        <begin position="120"/>
        <end position="141"/>
    </location>
</feature>